<feature type="region of interest" description="Disordered" evidence="1">
    <location>
        <begin position="72"/>
        <end position="116"/>
    </location>
</feature>
<dbReference type="EMBL" id="LOPU01000029">
    <property type="protein sequence ID" value="KTG09524.1"/>
    <property type="molecule type" value="Genomic_DNA"/>
</dbReference>
<organism evidence="2 3">
    <name type="scientific">Haloprofundus marisrubri</name>
    <dbReference type="NCBI Taxonomy" id="1514971"/>
    <lineage>
        <taxon>Archaea</taxon>
        <taxon>Methanobacteriati</taxon>
        <taxon>Methanobacteriota</taxon>
        <taxon>Stenosarchaea group</taxon>
        <taxon>Halobacteria</taxon>
        <taxon>Halobacteriales</taxon>
        <taxon>Haloferacaceae</taxon>
        <taxon>Haloprofundus</taxon>
    </lineage>
</organism>
<reference evidence="2 3" key="1">
    <citation type="submission" date="2015-12" db="EMBL/GenBank/DDBJ databases">
        <title>Haloprofundus marisrubri gen. nov., sp. nov., an extremely halophilic archaeon isolated from the Discovery deep brine-seawater interface in the Red Sea.</title>
        <authorList>
            <person name="Zhang G."/>
            <person name="Stingl U."/>
            <person name="Rashid M."/>
        </authorList>
    </citation>
    <scope>NUCLEOTIDE SEQUENCE [LARGE SCALE GENOMIC DNA]</scope>
    <source>
        <strain evidence="2 3">SB9</strain>
    </source>
</reference>
<name>A0A0W1R941_9EURY</name>
<dbReference type="Proteomes" id="UP000054387">
    <property type="component" value="Unassembled WGS sequence"/>
</dbReference>
<dbReference type="RefSeq" id="WP_058582676.1">
    <property type="nucleotide sequence ID" value="NZ_LOPU01000029.1"/>
</dbReference>
<accession>A0A0W1R941</accession>
<evidence type="ECO:0000256" key="1">
    <source>
        <dbReference type="SAM" id="MobiDB-lite"/>
    </source>
</evidence>
<proteinExistence type="predicted"/>
<feature type="compositionally biased region" description="Polar residues" evidence="1">
    <location>
        <begin position="103"/>
        <end position="116"/>
    </location>
</feature>
<keyword evidence="3" id="KW-1185">Reference proteome</keyword>
<feature type="region of interest" description="Disordered" evidence="1">
    <location>
        <begin position="1"/>
        <end position="22"/>
    </location>
</feature>
<dbReference type="AlphaFoldDB" id="A0A0W1R941"/>
<gene>
    <name evidence="2" type="ORF">AUR64_17305</name>
</gene>
<feature type="compositionally biased region" description="Acidic residues" evidence="1">
    <location>
        <begin position="75"/>
        <end position="86"/>
    </location>
</feature>
<protein>
    <submittedName>
        <fullName evidence="2">Uncharacterized protein</fullName>
    </submittedName>
</protein>
<sequence>MESDKTSADDASTTNGGDNWETLGRECSAYREMAETLSFIDNLESISLVLESTAGREPAKAIAAADRYSEVLAEQAEEDEDDEPEVATDGREDAGEDNYVGTWENQEVGSNTPPTY</sequence>
<evidence type="ECO:0000313" key="2">
    <source>
        <dbReference type="EMBL" id="KTG09524.1"/>
    </source>
</evidence>
<comment type="caution">
    <text evidence="2">The sequence shown here is derived from an EMBL/GenBank/DDBJ whole genome shotgun (WGS) entry which is preliminary data.</text>
</comment>
<evidence type="ECO:0000313" key="3">
    <source>
        <dbReference type="Proteomes" id="UP000054387"/>
    </source>
</evidence>